<evidence type="ECO:0000313" key="1">
    <source>
        <dbReference type="EnsemblMetazoa" id="GPAI023081-PA"/>
    </source>
</evidence>
<accession>A0A1A9ZRU5</accession>
<dbReference type="AlphaFoldDB" id="A0A1A9ZRU5"/>
<dbReference type="Proteomes" id="UP000092445">
    <property type="component" value="Unassembled WGS sequence"/>
</dbReference>
<keyword evidence="2" id="KW-1185">Reference proteome</keyword>
<name>A0A1A9ZRU5_GLOPL</name>
<dbReference type="VEuPathDB" id="VectorBase:GPAI023081"/>
<organism evidence="1 2">
    <name type="scientific">Glossina pallidipes</name>
    <name type="common">Tsetse fly</name>
    <dbReference type="NCBI Taxonomy" id="7398"/>
    <lineage>
        <taxon>Eukaryota</taxon>
        <taxon>Metazoa</taxon>
        <taxon>Ecdysozoa</taxon>
        <taxon>Arthropoda</taxon>
        <taxon>Hexapoda</taxon>
        <taxon>Insecta</taxon>
        <taxon>Pterygota</taxon>
        <taxon>Neoptera</taxon>
        <taxon>Endopterygota</taxon>
        <taxon>Diptera</taxon>
        <taxon>Brachycera</taxon>
        <taxon>Muscomorpha</taxon>
        <taxon>Hippoboscoidea</taxon>
        <taxon>Glossinidae</taxon>
        <taxon>Glossina</taxon>
    </lineage>
</organism>
<reference evidence="2" key="1">
    <citation type="submission" date="2014-03" db="EMBL/GenBank/DDBJ databases">
        <authorList>
            <person name="Aksoy S."/>
            <person name="Warren W."/>
            <person name="Wilson R.K."/>
        </authorList>
    </citation>
    <scope>NUCLEOTIDE SEQUENCE [LARGE SCALE GENOMIC DNA]</scope>
    <source>
        <strain evidence="2">IAEA</strain>
    </source>
</reference>
<reference evidence="1" key="2">
    <citation type="submission" date="2020-05" db="UniProtKB">
        <authorList>
            <consortium name="EnsemblMetazoa"/>
        </authorList>
    </citation>
    <scope>IDENTIFICATION</scope>
    <source>
        <strain evidence="1">IAEA</strain>
    </source>
</reference>
<proteinExistence type="predicted"/>
<sequence length="94" mass="10859">MKGLRNSLMIDTISDTICDEKIHMRFMRSPTGCIQNDKMHMHSTKIVEYHCILLHGVSMQYHVAVSPHITSQVYKYSHSLDQTSMECVWSSVTK</sequence>
<protein>
    <submittedName>
        <fullName evidence="1">Uncharacterized protein</fullName>
    </submittedName>
</protein>
<dbReference type="EnsemblMetazoa" id="GPAI023081-RA">
    <property type="protein sequence ID" value="GPAI023081-PA"/>
    <property type="gene ID" value="GPAI023081"/>
</dbReference>
<evidence type="ECO:0000313" key="2">
    <source>
        <dbReference type="Proteomes" id="UP000092445"/>
    </source>
</evidence>